<keyword evidence="2" id="KW-1185">Reference proteome</keyword>
<protein>
    <submittedName>
        <fullName evidence="1">Uncharacterized protein</fullName>
    </submittedName>
</protein>
<evidence type="ECO:0000313" key="2">
    <source>
        <dbReference type="Proteomes" id="UP000308600"/>
    </source>
</evidence>
<proteinExistence type="predicted"/>
<dbReference type="Proteomes" id="UP000308600">
    <property type="component" value="Unassembled WGS sequence"/>
</dbReference>
<gene>
    <name evidence="1" type="ORF">BDN72DRAFT_332321</name>
</gene>
<reference evidence="1 2" key="1">
    <citation type="journal article" date="2019" name="Nat. Ecol. Evol.">
        <title>Megaphylogeny resolves global patterns of mushroom evolution.</title>
        <authorList>
            <person name="Varga T."/>
            <person name="Krizsan K."/>
            <person name="Foldi C."/>
            <person name="Dima B."/>
            <person name="Sanchez-Garcia M."/>
            <person name="Sanchez-Ramirez S."/>
            <person name="Szollosi G.J."/>
            <person name="Szarkandi J.G."/>
            <person name="Papp V."/>
            <person name="Albert L."/>
            <person name="Andreopoulos W."/>
            <person name="Angelini C."/>
            <person name="Antonin V."/>
            <person name="Barry K.W."/>
            <person name="Bougher N.L."/>
            <person name="Buchanan P."/>
            <person name="Buyck B."/>
            <person name="Bense V."/>
            <person name="Catcheside P."/>
            <person name="Chovatia M."/>
            <person name="Cooper J."/>
            <person name="Damon W."/>
            <person name="Desjardin D."/>
            <person name="Finy P."/>
            <person name="Geml J."/>
            <person name="Haridas S."/>
            <person name="Hughes K."/>
            <person name="Justo A."/>
            <person name="Karasinski D."/>
            <person name="Kautmanova I."/>
            <person name="Kiss B."/>
            <person name="Kocsube S."/>
            <person name="Kotiranta H."/>
            <person name="LaButti K.M."/>
            <person name="Lechner B.E."/>
            <person name="Liimatainen K."/>
            <person name="Lipzen A."/>
            <person name="Lukacs Z."/>
            <person name="Mihaltcheva S."/>
            <person name="Morgado L.N."/>
            <person name="Niskanen T."/>
            <person name="Noordeloos M.E."/>
            <person name="Ohm R.A."/>
            <person name="Ortiz-Santana B."/>
            <person name="Ovrebo C."/>
            <person name="Racz N."/>
            <person name="Riley R."/>
            <person name="Savchenko A."/>
            <person name="Shiryaev A."/>
            <person name="Soop K."/>
            <person name="Spirin V."/>
            <person name="Szebenyi C."/>
            <person name="Tomsovsky M."/>
            <person name="Tulloss R.E."/>
            <person name="Uehling J."/>
            <person name="Grigoriev I.V."/>
            <person name="Vagvolgyi C."/>
            <person name="Papp T."/>
            <person name="Martin F.M."/>
            <person name="Miettinen O."/>
            <person name="Hibbett D.S."/>
            <person name="Nagy L.G."/>
        </authorList>
    </citation>
    <scope>NUCLEOTIDE SEQUENCE [LARGE SCALE GENOMIC DNA]</scope>
    <source>
        <strain evidence="1 2">NL-1719</strain>
    </source>
</reference>
<organism evidence="1 2">
    <name type="scientific">Pluteus cervinus</name>
    <dbReference type="NCBI Taxonomy" id="181527"/>
    <lineage>
        <taxon>Eukaryota</taxon>
        <taxon>Fungi</taxon>
        <taxon>Dikarya</taxon>
        <taxon>Basidiomycota</taxon>
        <taxon>Agaricomycotina</taxon>
        <taxon>Agaricomycetes</taxon>
        <taxon>Agaricomycetidae</taxon>
        <taxon>Agaricales</taxon>
        <taxon>Pluteineae</taxon>
        <taxon>Pluteaceae</taxon>
        <taxon>Pluteus</taxon>
    </lineage>
</organism>
<evidence type="ECO:0000313" key="1">
    <source>
        <dbReference type="EMBL" id="TFK63190.1"/>
    </source>
</evidence>
<sequence>MQDPRLPRDLERQIFLIALQHNFADVGNLLFISKRVHDWLHPSAFKVVVLTRDRKFPILFTLEKFQKYGHHIRSLYIGPDIGVDQTRSLEYISLCPNLTNLATFQANIDPIRLQDTLSPLQLTRLVIEAMAILYAPPSAQLLQLFANITHLHLLGPFSPDLKLFPGLPPPFLEPFFPSLTHIAFLYTYIRNHLENAIQGWKTLQAVVLWSPSRAINEQLAFEMQSLHPRLVFIHCQMVHPWDGARGSGPDIWELADTALQSSTRIWREPRRVR</sequence>
<dbReference type="EMBL" id="ML208535">
    <property type="protein sequence ID" value="TFK63190.1"/>
    <property type="molecule type" value="Genomic_DNA"/>
</dbReference>
<accession>A0ACD3ABS9</accession>
<name>A0ACD3ABS9_9AGAR</name>